<accession>A6DT62</accession>
<evidence type="ECO:0000313" key="2">
    <source>
        <dbReference type="Proteomes" id="UP000004947"/>
    </source>
</evidence>
<dbReference type="RefSeq" id="WP_007281011.1">
    <property type="nucleotide sequence ID" value="NZ_ABCK01000035.1"/>
</dbReference>
<proteinExistence type="predicted"/>
<dbReference type="EMBL" id="ABCK01000035">
    <property type="protein sequence ID" value="EDM25135.1"/>
    <property type="molecule type" value="Genomic_DNA"/>
</dbReference>
<sequence length="48" mass="5645">MTTYIRPFVIVCLSFLIAHNTTTSCGIYTTHEHEEEHEDEEFEKLAEE</sequence>
<reference evidence="1 2" key="1">
    <citation type="journal article" date="2010" name="J. Bacteriol.">
        <title>Genome sequence of Lentisphaera araneosa HTCC2155T, the type species of the order Lentisphaerales in the phylum Lentisphaerae.</title>
        <authorList>
            <person name="Thrash J.C."/>
            <person name="Cho J.C."/>
            <person name="Vergin K.L."/>
            <person name="Morris R.M."/>
            <person name="Giovannoni S.J."/>
        </authorList>
    </citation>
    <scope>NUCLEOTIDE SEQUENCE [LARGE SCALE GENOMIC DNA]</scope>
    <source>
        <strain evidence="1 2">HTCC2155</strain>
    </source>
</reference>
<gene>
    <name evidence="1" type="ORF">LNTAR_24456</name>
</gene>
<dbReference type="Proteomes" id="UP000004947">
    <property type="component" value="Unassembled WGS sequence"/>
</dbReference>
<dbReference type="AlphaFoldDB" id="A6DT62"/>
<dbReference type="STRING" id="313628.LNTAR_24456"/>
<comment type="caution">
    <text evidence="1">The sequence shown here is derived from an EMBL/GenBank/DDBJ whole genome shotgun (WGS) entry which is preliminary data.</text>
</comment>
<name>A6DT62_9BACT</name>
<evidence type="ECO:0000313" key="1">
    <source>
        <dbReference type="EMBL" id="EDM25135.1"/>
    </source>
</evidence>
<keyword evidence="2" id="KW-1185">Reference proteome</keyword>
<dbReference type="PROSITE" id="PS51257">
    <property type="entry name" value="PROKAR_LIPOPROTEIN"/>
    <property type="match status" value="1"/>
</dbReference>
<organism evidence="1 2">
    <name type="scientific">Lentisphaera araneosa HTCC2155</name>
    <dbReference type="NCBI Taxonomy" id="313628"/>
    <lineage>
        <taxon>Bacteria</taxon>
        <taxon>Pseudomonadati</taxon>
        <taxon>Lentisphaerota</taxon>
        <taxon>Lentisphaeria</taxon>
        <taxon>Lentisphaerales</taxon>
        <taxon>Lentisphaeraceae</taxon>
        <taxon>Lentisphaera</taxon>
    </lineage>
</organism>
<protein>
    <submittedName>
        <fullName evidence="1">Uncharacterized protein</fullName>
    </submittedName>
</protein>